<keyword evidence="3 11" id="KW-0812">Transmembrane</keyword>
<dbReference type="SUPFAM" id="SSF48726">
    <property type="entry name" value="Immunoglobulin"/>
    <property type="match status" value="1"/>
</dbReference>
<dbReference type="Pfam" id="PF07654">
    <property type="entry name" value="C1-set"/>
    <property type="match status" value="1"/>
</dbReference>
<dbReference type="Pfam" id="PF00129">
    <property type="entry name" value="MHC_I"/>
    <property type="match status" value="1"/>
</dbReference>
<gene>
    <name evidence="14" type="primary">LOC107111425</name>
</gene>
<protein>
    <submittedName>
        <fullName evidence="14">Major histocompatibility complex class I-related gene protein-like</fullName>
    </submittedName>
</protein>
<organism evidence="13 14">
    <name type="scientific">Gekko japonicus</name>
    <name type="common">Schlegel's Japanese gecko</name>
    <dbReference type="NCBI Taxonomy" id="146911"/>
    <lineage>
        <taxon>Eukaryota</taxon>
        <taxon>Metazoa</taxon>
        <taxon>Chordata</taxon>
        <taxon>Craniata</taxon>
        <taxon>Vertebrata</taxon>
        <taxon>Euteleostomi</taxon>
        <taxon>Lepidosauria</taxon>
        <taxon>Squamata</taxon>
        <taxon>Bifurcata</taxon>
        <taxon>Gekkota</taxon>
        <taxon>Gekkonidae</taxon>
        <taxon>Gekkoninae</taxon>
        <taxon>Gekko</taxon>
    </lineage>
</organism>
<dbReference type="PANTHER" id="PTHR16675">
    <property type="entry name" value="MHC CLASS I-RELATED"/>
    <property type="match status" value="1"/>
</dbReference>
<dbReference type="InterPro" id="IPR037055">
    <property type="entry name" value="MHC_I-like_Ag-recog_sf"/>
</dbReference>
<evidence type="ECO:0000256" key="10">
    <source>
        <dbReference type="RuleBase" id="RU004439"/>
    </source>
</evidence>
<dbReference type="CDD" id="cd07698">
    <property type="entry name" value="IgC1_MHC_I_alpha3"/>
    <property type="match status" value="1"/>
</dbReference>
<dbReference type="InterPro" id="IPR011162">
    <property type="entry name" value="MHC_I/II-like_Ag-recog"/>
</dbReference>
<dbReference type="SMART" id="SM00407">
    <property type="entry name" value="IGc1"/>
    <property type="match status" value="1"/>
</dbReference>
<dbReference type="InterPro" id="IPR013783">
    <property type="entry name" value="Ig-like_fold"/>
</dbReference>
<name>A0ABM1K2E2_GEKJA</name>
<dbReference type="RefSeq" id="XP_015267879.1">
    <property type="nucleotide sequence ID" value="XM_015412393.1"/>
</dbReference>
<dbReference type="PROSITE" id="PS50835">
    <property type="entry name" value="IG_LIKE"/>
    <property type="match status" value="1"/>
</dbReference>
<keyword evidence="4" id="KW-0732">Signal</keyword>
<dbReference type="Gene3D" id="3.30.500.10">
    <property type="entry name" value="MHC class I-like antigen recognition-like"/>
    <property type="match status" value="1"/>
</dbReference>
<sequence length="334" mass="37678">SSSSSSSHSLRYFMMAVWERGWQRPLSSSLGYVNDQLIGRYSQETGQCTPQSPWLEQISHHDTNFWARSTGWDFPSSLVVDLMALKDLYNQSRGIHTLQVIAGCKLSEDSRTPRGFVRYGYNGRDFLSLDLATLAWTAVDAEAKPIKRKWDAERDRGKLWEHFLTDVCAEGLHTHLRYGKEELLRIDPPKVRVTRKAGPEGRETLVCRLHGFYPKEIEVTWRKDEEFWHHDTFHGGVVPNSDGTYHTWLSVNVDPKDRGRYRCRVEHNGLPEPLDVAWEEPASKVGLIVGALLGVVAAVILAGAGVFFYVKKPREGSYTATPASDQGSDSSLSA</sequence>
<evidence type="ECO:0000256" key="7">
    <source>
        <dbReference type="ARBA" id="ARBA00023136"/>
    </source>
</evidence>
<dbReference type="InterPro" id="IPR011161">
    <property type="entry name" value="MHC_I-like_Ag-recog"/>
</dbReference>
<dbReference type="Gene3D" id="2.60.40.10">
    <property type="entry name" value="Immunoglobulins"/>
    <property type="match status" value="1"/>
</dbReference>
<dbReference type="SUPFAM" id="SSF54452">
    <property type="entry name" value="MHC antigen-recognition domain"/>
    <property type="match status" value="1"/>
</dbReference>
<dbReference type="GeneID" id="107111425"/>
<reference evidence="14" key="1">
    <citation type="submission" date="2025-08" db="UniProtKB">
        <authorList>
            <consortium name="RefSeq"/>
        </authorList>
    </citation>
    <scope>IDENTIFICATION</scope>
</reference>
<evidence type="ECO:0000256" key="3">
    <source>
        <dbReference type="ARBA" id="ARBA00022692"/>
    </source>
</evidence>
<evidence type="ECO:0000256" key="9">
    <source>
        <dbReference type="ARBA" id="ARBA00023180"/>
    </source>
</evidence>
<evidence type="ECO:0000256" key="1">
    <source>
        <dbReference type="ARBA" id="ARBA00004479"/>
    </source>
</evidence>
<feature type="transmembrane region" description="Helical" evidence="11">
    <location>
        <begin position="285"/>
        <end position="310"/>
    </location>
</feature>
<evidence type="ECO:0000256" key="5">
    <source>
        <dbReference type="ARBA" id="ARBA00022859"/>
    </source>
</evidence>
<dbReference type="InterPro" id="IPR001039">
    <property type="entry name" value="MHC_I_a_a1/a2"/>
</dbReference>
<dbReference type="PRINTS" id="PR01638">
    <property type="entry name" value="MHCCLASSI"/>
</dbReference>
<dbReference type="InterPro" id="IPR050208">
    <property type="entry name" value="MHC_class-I_related"/>
</dbReference>
<dbReference type="PROSITE" id="PS00290">
    <property type="entry name" value="IG_MHC"/>
    <property type="match status" value="1"/>
</dbReference>
<evidence type="ECO:0000256" key="8">
    <source>
        <dbReference type="ARBA" id="ARBA00023157"/>
    </source>
</evidence>
<feature type="domain" description="Ig-like" evidence="12">
    <location>
        <begin position="189"/>
        <end position="277"/>
    </location>
</feature>
<keyword evidence="9" id="KW-0325">Glycoprotein</keyword>
<keyword evidence="7 11" id="KW-0472">Membrane</keyword>
<dbReference type="InterPro" id="IPR007110">
    <property type="entry name" value="Ig-like_dom"/>
</dbReference>
<keyword evidence="2" id="KW-0490">MHC I</keyword>
<evidence type="ECO:0000256" key="2">
    <source>
        <dbReference type="ARBA" id="ARBA00022451"/>
    </source>
</evidence>
<evidence type="ECO:0000313" key="14">
    <source>
        <dbReference type="RefSeq" id="XP_015267879.1"/>
    </source>
</evidence>
<keyword evidence="5" id="KW-0391">Immunity</keyword>
<comment type="similarity">
    <text evidence="10">Belongs to the MHC class I family.</text>
</comment>
<accession>A0ABM1K2E2</accession>
<evidence type="ECO:0000256" key="11">
    <source>
        <dbReference type="SAM" id="Phobius"/>
    </source>
</evidence>
<evidence type="ECO:0000256" key="6">
    <source>
        <dbReference type="ARBA" id="ARBA00022989"/>
    </source>
</evidence>
<evidence type="ECO:0000313" key="13">
    <source>
        <dbReference type="Proteomes" id="UP000694871"/>
    </source>
</evidence>
<evidence type="ECO:0000256" key="4">
    <source>
        <dbReference type="ARBA" id="ARBA00022729"/>
    </source>
</evidence>
<keyword evidence="13" id="KW-1185">Reference proteome</keyword>
<comment type="subcellular location">
    <subcellularLocation>
        <location evidence="1">Membrane</location>
        <topology evidence="1">Single-pass type I membrane protein</topology>
    </subcellularLocation>
</comment>
<dbReference type="InterPro" id="IPR036179">
    <property type="entry name" value="Ig-like_dom_sf"/>
</dbReference>
<dbReference type="InterPro" id="IPR003006">
    <property type="entry name" value="Ig/MHC_CS"/>
</dbReference>
<dbReference type="Proteomes" id="UP000694871">
    <property type="component" value="Unplaced"/>
</dbReference>
<feature type="non-terminal residue" evidence="14">
    <location>
        <position position="1"/>
    </location>
</feature>
<keyword evidence="6 11" id="KW-1133">Transmembrane helix</keyword>
<keyword evidence="8" id="KW-1015">Disulfide bond</keyword>
<evidence type="ECO:0000259" key="12">
    <source>
        <dbReference type="PROSITE" id="PS50835"/>
    </source>
</evidence>
<proteinExistence type="inferred from homology"/>
<dbReference type="PANTHER" id="PTHR16675:SF242">
    <property type="entry name" value="MAJOR HISTOCOMPATIBILITY COMPLEX CLASS I-RELATED GENE PROTEIN"/>
    <property type="match status" value="1"/>
</dbReference>
<dbReference type="InterPro" id="IPR003597">
    <property type="entry name" value="Ig_C1-set"/>
</dbReference>